<name>A0A4Y1Z8R7_9BACL</name>
<gene>
    <name evidence="2" type="ORF">NBRC111894_950</name>
</gene>
<proteinExistence type="predicted"/>
<dbReference type="AlphaFoldDB" id="A0A4Y1Z8R7"/>
<sequence length="45" mass="4639">MSALFRAASFEVAGDAKPNSDKELIPTTAAIAAAVIFFILTANSP</sequence>
<reference evidence="2 3" key="1">
    <citation type="submission" date="2017-11" db="EMBL/GenBank/DDBJ databases">
        <title>Draft Genome Sequence of Sporolactobacillus inulinus NBRC 111894 Isolated from Koso, a Japanese Sugar-Vegetable Fermented Beverage.</title>
        <authorList>
            <person name="Chiou T.Y."/>
            <person name="Oshima K."/>
            <person name="Suda W."/>
            <person name="Hattori M."/>
            <person name="Takahashi T."/>
        </authorList>
    </citation>
    <scope>NUCLEOTIDE SEQUENCE [LARGE SCALE GENOMIC DNA]</scope>
    <source>
        <strain evidence="2 3">NBRC111894</strain>
    </source>
</reference>
<accession>A0A4Y1Z8R7</accession>
<keyword evidence="1" id="KW-1133">Transmembrane helix</keyword>
<evidence type="ECO:0000313" key="3">
    <source>
        <dbReference type="Proteomes" id="UP000319716"/>
    </source>
</evidence>
<keyword evidence="1" id="KW-0472">Membrane</keyword>
<evidence type="ECO:0000256" key="1">
    <source>
        <dbReference type="SAM" id="Phobius"/>
    </source>
</evidence>
<dbReference type="Proteomes" id="UP000319716">
    <property type="component" value="Unassembled WGS sequence"/>
</dbReference>
<organism evidence="2 3">
    <name type="scientific">Sporolactobacillus inulinus</name>
    <dbReference type="NCBI Taxonomy" id="2078"/>
    <lineage>
        <taxon>Bacteria</taxon>
        <taxon>Bacillati</taxon>
        <taxon>Bacillota</taxon>
        <taxon>Bacilli</taxon>
        <taxon>Bacillales</taxon>
        <taxon>Sporolactobacillaceae</taxon>
        <taxon>Sporolactobacillus</taxon>
    </lineage>
</organism>
<comment type="caution">
    <text evidence="2">The sequence shown here is derived from an EMBL/GenBank/DDBJ whole genome shotgun (WGS) entry which is preliminary data.</text>
</comment>
<evidence type="ECO:0000313" key="2">
    <source>
        <dbReference type="EMBL" id="GAY75396.1"/>
    </source>
</evidence>
<keyword evidence="1" id="KW-0812">Transmembrane</keyword>
<dbReference type="EMBL" id="BEXB01000005">
    <property type="protein sequence ID" value="GAY75396.1"/>
    <property type="molecule type" value="Genomic_DNA"/>
</dbReference>
<protein>
    <submittedName>
        <fullName evidence="2">Uncharacterized protein</fullName>
    </submittedName>
</protein>
<feature type="transmembrane region" description="Helical" evidence="1">
    <location>
        <begin position="24"/>
        <end position="42"/>
    </location>
</feature>